<dbReference type="Proteomes" id="UP000694388">
    <property type="component" value="Unplaced"/>
</dbReference>
<sequence>MSLSGDKQEIMIAVTDLHEFVPFGREQSSRHLVPPGLELRSLQARVLAYPVDHESSLAGFLHHATLTEEEAWQVRKVVQPNGEPHEEELYSSGKVVIWSHGTYPFSSVFKSFTVDYPVKKVVGVCIVQRDLINVHTSDGEDFIVPVPFQASAQWLVIDGRMLRPVSSFSWGLCAGHGTLPSVRYMAEQNQVVVFTSTEPSLVMTYDREHSVHIIWTLRRERSAVLGPADPSITLPLAVGASGLGVSSSNSSILCSPCPDLPVFCTPFPNKSAPVMSPSGPAFTGTMLSRTRSPSHSNMAASGYVNCRTICMVRRSQSPASSNASYGLRVGSPSPSAIYHRNCNISFNVSANEHEVEAKPVPPELCLEQLWTEKLNTAKLHLFRDLFVHDRCVKLEESNDRSLIIFGAVTCLTAQDAAPLEVWYLFECFLYEMLTIGIAFEPLLVTLDQTCCMILHHREIGSKTINSTMSQKVMDGLFQLWAQLWLWFFKLYSHCNGFTSLLQVLSNGVLLRVTLPEMASCPLVNKCLQALRHVLPLDVALNVQARWYVSRNAPGRPACPSEWTIFVGCLLGLLGWSTEHTPWARMVFVICNRNLILHTAPLIHLSPTEVPCFRRPLPPMSTTPLYTCLPTILLALHLVYEDSKLDTALAGKGHTLGTLLYYLTRFKHSNFLVIDGSFFLRNTSTGPTTGALQAGILPTHPPSIMRWLCQCLHGFPPAPFPYIPRVCKRTRIIILVVNPERLQSESTKNSSFKSKHILIHFLVKQGFTSTDLATLPFGVALPLWETLYRSRPFASINWPQEASELVGREDLAQQAHRGTTSALAGSDEEEEGEDGMAELVRALEPSMLWSTDLRLLEVRRLLQSSRPVRLGVVQVVDISDHEFVEVKEARLLQLCQRTMALPVGRGMFTLFSHHPVPTEPLPIPELNLTGRAPPRNATVDLSTGNMELPADVKYWPLFHNGVAAGLRIAPASCVNSAWIIYNRPQGPEMTEEYAGLLMALGLSGHLCALPTMYIHDFLCKNHNIVSVGLLLGIAAAHLGSMDMSATRLLAVHWPALLPPSNSELEVSHNVQVAAVVGVGLVYQGTAHRHITETLLREIGLPPGPEMQNCTDREAYSLAAGLALGMVCLGHGSNLVGMSDLNVPDQLFQYMVGGQKRRQGGAGKERHKSPSYQIKEGKSINVDVTCPGATMALAMIYLKTNNRSIARWMEAPTTQYLLDFVKPDFLLLRILAKGLILWDEIAPTEEWICSNIPEVTCPSWSRATLQAHCHIVAGACLAMGLRFAGSGNALAVKCLCHNSFSSPNSCNLYVFFTVVLLYYIHCGLCRYSLSTSNSAIAALLCALYPQFPAQSKDNRYHLQALRHLYVLACEPRLLIPVDVDTGVACYAPVAVTYKPLLNLRCWHRPKFINHPVFPRLCCSRSILARDGVIYVKLPAGHLSYTEDPKGYLSLLAQTFTHPRPQFQAVKPEAIEAFTTDPTILPFAKHFCQPANRENGVRL</sequence>
<reference evidence="6" key="1">
    <citation type="submission" date="2025-08" db="UniProtKB">
        <authorList>
            <consortium name="Ensembl"/>
        </authorList>
    </citation>
    <scope>IDENTIFICATION</scope>
</reference>
<name>A0A8C4Q8K5_EPTBU</name>
<keyword evidence="7" id="KW-1185">Reference proteome</keyword>
<evidence type="ECO:0000259" key="5">
    <source>
        <dbReference type="Pfam" id="PF20518"/>
    </source>
</evidence>
<dbReference type="InterPro" id="IPR011989">
    <property type="entry name" value="ARM-like"/>
</dbReference>
<feature type="domain" description="Anaphase-promoting complex subunit 1 middle" evidence="5">
    <location>
        <begin position="616"/>
        <end position="745"/>
    </location>
</feature>
<dbReference type="GO" id="GO:0060090">
    <property type="term" value="F:molecular adaptor activity"/>
    <property type="evidence" value="ECO:0007669"/>
    <property type="project" value="TreeGrafter"/>
</dbReference>
<evidence type="ECO:0000256" key="4">
    <source>
        <dbReference type="ARBA" id="ARBA00023306"/>
    </source>
</evidence>
<keyword evidence="4" id="KW-0131">Cell cycle</keyword>
<dbReference type="Gene3D" id="1.25.10.10">
    <property type="entry name" value="Leucine-rich Repeat Variant"/>
    <property type="match status" value="1"/>
</dbReference>
<dbReference type="GO" id="GO:0051301">
    <property type="term" value="P:cell division"/>
    <property type="evidence" value="ECO:0007669"/>
    <property type="project" value="UniProtKB-KW"/>
</dbReference>
<dbReference type="GO" id="GO:0007091">
    <property type="term" value="P:metaphase/anaphase transition of mitotic cell cycle"/>
    <property type="evidence" value="ECO:0007669"/>
    <property type="project" value="TreeGrafter"/>
</dbReference>
<dbReference type="GO" id="GO:0005680">
    <property type="term" value="C:anaphase-promoting complex"/>
    <property type="evidence" value="ECO:0007669"/>
    <property type="project" value="InterPro"/>
</dbReference>
<protein>
    <recommendedName>
        <fullName evidence="5">Anaphase-promoting complex subunit 1 middle domain-containing protein</fullName>
    </recommendedName>
</protein>
<dbReference type="Pfam" id="PF20518">
    <property type="entry name" value="Apc1_MidN"/>
    <property type="match status" value="1"/>
</dbReference>
<organism evidence="6 7">
    <name type="scientific">Eptatretus burgeri</name>
    <name type="common">Inshore hagfish</name>
    <dbReference type="NCBI Taxonomy" id="7764"/>
    <lineage>
        <taxon>Eukaryota</taxon>
        <taxon>Metazoa</taxon>
        <taxon>Chordata</taxon>
        <taxon>Craniata</taxon>
        <taxon>Vertebrata</taxon>
        <taxon>Cyclostomata</taxon>
        <taxon>Myxini</taxon>
        <taxon>Myxiniformes</taxon>
        <taxon>Myxinidae</taxon>
        <taxon>Eptatretinae</taxon>
        <taxon>Eptatretus</taxon>
    </lineage>
</organism>
<dbReference type="GO" id="GO:0070979">
    <property type="term" value="P:protein K11-linked ubiquitination"/>
    <property type="evidence" value="ECO:0007669"/>
    <property type="project" value="TreeGrafter"/>
</dbReference>
<evidence type="ECO:0000256" key="1">
    <source>
        <dbReference type="ARBA" id="ARBA00010547"/>
    </source>
</evidence>
<reference evidence="6" key="2">
    <citation type="submission" date="2025-09" db="UniProtKB">
        <authorList>
            <consortium name="Ensembl"/>
        </authorList>
    </citation>
    <scope>IDENTIFICATION</scope>
</reference>
<accession>A0A8C4Q8K5</accession>
<dbReference type="Ensembl" id="ENSEBUT00000012288.1">
    <property type="protein sequence ID" value="ENSEBUP00000011713.1"/>
    <property type="gene ID" value="ENSEBUG00000007468.1"/>
</dbReference>
<evidence type="ECO:0000313" key="6">
    <source>
        <dbReference type="Ensembl" id="ENSEBUP00000011713.1"/>
    </source>
</evidence>
<evidence type="ECO:0000256" key="2">
    <source>
        <dbReference type="ARBA" id="ARBA00022618"/>
    </source>
</evidence>
<dbReference type="InterPro" id="IPR046794">
    <property type="entry name" value="Apc1_MidN"/>
</dbReference>
<evidence type="ECO:0000256" key="3">
    <source>
        <dbReference type="ARBA" id="ARBA00022776"/>
    </source>
</evidence>
<dbReference type="GeneTree" id="ENSGT00390000016757"/>
<dbReference type="PANTHER" id="PTHR12827">
    <property type="entry name" value="MEIOTIC CHECKPOINT REGULATOR TSG24 FAMILY MEMBER"/>
    <property type="match status" value="1"/>
</dbReference>
<proteinExistence type="inferred from homology"/>
<comment type="similarity">
    <text evidence="1">Belongs to the APC1 family.</text>
</comment>
<dbReference type="PANTHER" id="PTHR12827:SF3">
    <property type="entry name" value="ANAPHASE-PROMOTING COMPLEX SUBUNIT 1"/>
    <property type="match status" value="1"/>
</dbReference>
<keyword evidence="3" id="KW-0498">Mitosis</keyword>
<dbReference type="InterPro" id="IPR024990">
    <property type="entry name" value="Apc1"/>
</dbReference>
<dbReference type="GO" id="GO:0031145">
    <property type="term" value="P:anaphase-promoting complex-dependent catabolic process"/>
    <property type="evidence" value="ECO:0007669"/>
    <property type="project" value="TreeGrafter"/>
</dbReference>
<evidence type="ECO:0000313" key="7">
    <source>
        <dbReference type="Proteomes" id="UP000694388"/>
    </source>
</evidence>
<keyword evidence="2" id="KW-0132">Cell division</keyword>